<proteinExistence type="predicted"/>
<organism evidence="2 3">
    <name type="scientific">Natrinema thermotolerans</name>
    <dbReference type="NCBI Taxonomy" id="121872"/>
    <lineage>
        <taxon>Archaea</taxon>
        <taxon>Methanobacteriati</taxon>
        <taxon>Methanobacteriota</taxon>
        <taxon>Stenosarchaea group</taxon>
        <taxon>Halobacteria</taxon>
        <taxon>Halobacteriales</taxon>
        <taxon>Natrialbaceae</taxon>
        <taxon>Natrinema</taxon>
    </lineage>
</organism>
<reference evidence="2 3" key="1">
    <citation type="submission" date="2022-07" db="EMBL/GenBank/DDBJ databases">
        <title>Two temperate virus in Haloterrigena jeotgali A29.</title>
        <authorList>
            <person name="Deng X."/>
        </authorList>
    </citation>
    <scope>NUCLEOTIDE SEQUENCE [LARGE SCALE GENOMIC DNA]</scope>
    <source>
        <strain evidence="2 3">A29</strain>
    </source>
</reference>
<feature type="transmembrane region" description="Helical" evidence="1">
    <location>
        <begin position="57"/>
        <end position="75"/>
    </location>
</feature>
<evidence type="ECO:0000256" key="1">
    <source>
        <dbReference type="SAM" id="Phobius"/>
    </source>
</evidence>
<keyword evidence="3" id="KW-1185">Reference proteome</keyword>
<dbReference type="EMBL" id="CP101873">
    <property type="protein sequence ID" value="WMT06394.1"/>
    <property type="molecule type" value="Genomic_DNA"/>
</dbReference>
<dbReference type="Proteomes" id="UP001224926">
    <property type="component" value="Chromosome"/>
</dbReference>
<gene>
    <name evidence="2" type="ORF">NP511_13470</name>
</gene>
<evidence type="ECO:0000313" key="2">
    <source>
        <dbReference type="EMBL" id="WMT06394.1"/>
    </source>
</evidence>
<name>A0AAF0T4M3_9EURY</name>
<dbReference type="GeneID" id="39862637"/>
<accession>A0AAF0T4M3</accession>
<protein>
    <submittedName>
        <fullName evidence="2">Uncharacterized protein</fullName>
    </submittedName>
</protein>
<dbReference type="AlphaFoldDB" id="A0AAF0T4M3"/>
<evidence type="ECO:0000313" key="3">
    <source>
        <dbReference type="Proteomes" id="UP001224926"/>
    </source>
</evidence>
<keyword evidence="1" id="KW-1133">Transmembrane helix</keyword>
<feature type="transmembrane region" description="Helical" evidence="1">
    <location>
        <begin position="32"/>
        <end position="51"/>
    </location>
</feature>
<keyword evidence="1" id="KW-0472">Membrane</keyword>
<keyword evidence="1" id="KW-0812">Transmembrane</keyword>
<dbReference type="RefSeq" id="WP_084158286.1">
    <property type="nucleotide sequence ID" value="NZ_CP101873.1"/>
</dbReference>
<sequence length="88" mass="9811">MTVTLLRNLAFVARFTAVDLAHQLRRDLERGVFSRQTLGLIGVAIAVAVFALGQGAWLVAVLSLLLAGFFTYGPARADRRWRDDRREP</sequence>